<dbReference type="PROSITE" id="PS50005">
    <property type="entry name" value="TPR"/>
    <property type="match status" value="1"/>
</dbReference>
<dbReference type="SUPFAM" id="SSF48452">
    <property type="entry name" value="TPR-like"/>
    <property type="match status" value="1"/>
</dbReference>
<dbReference type="Pfam" id="PF13414">
    <property type="entry name" value="TPR_11"/>
    <property type="match status" value="1"/>
</dbReference>
<comment type="caution">
    <text evidence="8">The sequence shown here is derived from an EMBL/GenBank/DDBJ whole genome shotgun (WGS) entry which is preliminary data.</text>
</comment>
<keyword evidence="9" id="KW-1185">Reference proteome</keyword>
<keyword evidence="6" id="KW-0812">Transmembrane</keyword>
<dbReference type="InterPro" id="IPR001623">
    <property type="entry name" value="DnaJ_domain"/>
</dbReference>
<keyword evidence="2 3" id="KW-0802">TPR repeat</keyword>
<evidence type="ECO:0000256" key="1">
    <source>
        <dbReference type="ARBA" id="ARBA00022737"/>
    </source>
</evidence>
<reference evidence="8 9" key="1">
    <citation type="submission" date="2024-02" db="EMBL/GenBank/DDBJ databases">
        <title>A draft genome for the cacao thread blight pathogen Marasmius crinis-equi.</title>
        <authorList>
            <person name="Cohen S.P."/>
            <person name="Baruah I.K."/>
            <person name="Amoako-Attah I."/>
            <person name="Bukari Y."/>
            <person name="Meinhardt L.W."/>
            <person name="Bailey B.A."/>
        </authorList>
    </citation>
    <scope>NUCLEOTIDE SEQUENCE [LARGE SCALE GENOMIC DNA]</scope>
    <source>
        <strain evidence="8 9">GH-76</strain>
    </source>
</reference>
<dbReference type="SUPFAM" id="SSF46565">
    <property type="entry name" value="Chaperone J-domain"/>
    <property type="match status" value="1"/>
</dbReference>
<keyword evidence="6" id="KW-0472">Membrane</keyword>
<keyword evidence="1" id="KW-0677">Repeat</keyword>
<dbReference type="EMBL" id="JBAHYK010000031">
    <property type="protein sequence ID" value="KAL0580420.1"/>
    <property type="molecule type" value="Genomic_DNA"/>
</dbReference>
<name>A0ABR3FY00_9AGAR</name>
<dbReference type="Gene3D" id="1.10.287.110">
    <property type="entry name" value="DnaJ domain"/>
    <property type="match status" value="1"/>
</dbReference>
<evidence type="ECO:0000256" key="3">
    <source>
        <dbReference type="PROSITE-ProRule" id="PRU00339"/>
    </source>
</evidence>
<evidence type="ECO:0000256" key="2">
    <source>
        <dbReference type="ARBA" id="ARBA00022803"/>
    </source>
</evidence>
<dbReference type="SMART" id="SM00271">
    <property type="entry name" value="DnaJ"/>
    <property type="match status" value="1"/>
</dbReference>
<dbReference type="InterPro" id="IPR011990">
    <property type="entry name" value="TPR-like_helical_dom_sf"/>
</dbReference>
<dbReference type="PRINTS" id="PR00625">
    <property type="entry name" value="JDOMAIN"/>
</dbReference>
<dbReference type="Proteomes" id="UP001465976">
    <property type="component" value="Unassembled WGS sequence"/>
</dbReference>
<feature type="region of interest" description="Disordered" evidence="5">
    <location>
        <begin position="374"/>
        <end position="411"/>
    </location>
</feature>
<dbReference type="Pfam" id="PF00226">
    <property type="entry name" value="DnaJ"/>
    <property type="match status" value="1"/>
</dbReference>
<dbReference type="InterPro" id="IPR036869">
    <property type="entry name" value="J_dom_sf"/>
</dbReference>
<keyword evidence="4" id="KW-0175">Coiled coil</keyword>
<feature type="repeat" description="TPR" evidence="3">
    <location>
        <begin position="451"/>
        <end position="484"/>
    </location>
</feature>
<organism evidence="8 9">
    <name type="scientific">Marasmius crinis-equi</name>
    <dbReference type="NCBI Taxonomy" id="585013"/>
    <lineage>
        <taxon>Eukaryota</taxon>
        <taxon>Fungi</taxon>
        <taxon>Dikarya</taxon>
        <taxon>Basidiomycota</taxon>
        <taxon>Agaricomycotina</taxon>
        <taxon>Agaricomycetes</taxon>
        <taxon>Agaricomycetidae</taxon>
        <taxon>Agaricales</taxon>
        <taxon>Marasmiineae</taxon>
        <taxon>Marasmiaceae</taxon>
        <taxon>Marasmius</taxon>
    </lineage>
</organism>
<dbReference type="InterPro" id="IPR019734">
    <property type="entry name" value="TPR_rpt"/>
</dbReference>
<dbReference type="InterPro" id="IPR047150">
    <property type="entry name" value="SGT"/>
</dbReference>
<evidence type="ECO:0000313" key="9">
    <source>
        <dbReference type="Proteomes" id="UP001465976"/>
    </source>
</evidence>
<evidence type="ECO:0000313" key="8">
    <source>
        <dbReference type="EMBL" id="KAL0580420.1"/>
    </source>
</evidence>
<gene>
    <name evidence="8" type="ORF">V5O48_001573</name>
</gene>
<evidence type="ECO:0000256" key="6">
    <source>
        <dbReference type="SAM" id="Phobius"/>
    </source>
</evidence>
<evidence type="ECO:0000256" key="4">
    <source>
        <dbReference type="SAM" id="Coils"/>
    </source>
</evidence>
<dbReference type="PANTHER" id="PTHR45831">
    <property type="entry name" value="LD24721P"/>
    <property type="match status" value="1"/>
</dbReference>
<proteinExistence type="predicted"/>
<keyword evidence="6" id="KW-1133">Transmembrane helix</keyword>
<feature type="coiled-coil region" evidence="4">
    <location>
        <begin position="796"/>
        <end position="823"/>
    </location>
</feature>
<feature type="domain" description="J" evidence="7">
    <location>
        <begin position="76"/>
        <end position="141"/>
    </location>
</feature>
<dbReference type="CDD" id="cd06257">
    <property type="entry name" value="DnaJ"/>
    <property type="match status" value="1"/>
</dbReference>
<dbReference type="Gene3D" id="1.25.40.10">
    <property type="entry name" value="Tetratricopeptide repeat domain"/>
    <property type="match status" value="1"/>
</dbReference>
<dbReference type="PANTHER" id="PTHR45831:SF2">
    <property type="entry name" value="LD24721P"/>
    <property type="match status" value="1"/>
</dbReference>
<protein>
    <recommendedName>
        <fullName evidence="7">J domain-containing protein</fullName>
    </recommendedName>
</protein>
<evidence type="ECO:0000259" key="7">
    <source>
        <dbReference type="PROSITE" id="PS50076"/>
    </source>
</evidence>
<sequence>MSTILKGFVGWTVVPDLVTKNGLYMIHAYIFPLLNIKVPAANSYTYRQHYQWTYAIVVLGYLLYTLFEGATTLQPNFYEILGVLPDVDDNGLKVAFKNFARKNHPDRPGVGRQGEELFMAVRDAFEALKDPTVRFAYDRFGPDVIHWSKLSTPREYMRKGLMQSSGYHIFSGVILAVISSIGRPSSVKYWRYLLYWSFFALELAFILYPTPSSSDHTIDISFKNFFHLIFPNRVPYQHVLFLHRVFMFLSLALSRVAPRLFPDDPRSEYEIVLQHLTALAGFGDREASIILHSDLHAAHAHEVEGSISSGTIQPCMPTPDVMDSLAREMENMIIETRLQENIPPLKRAREAAIERERTGKEGNIGAQMRMALPKSFGGDSAASQSKPDGNLPSPRPSPPRESPRRSSSYVRARSPNVEYQAIISSSNPGTEQHRSVFQMIARLSADELQRAEKLKEEGNLLFAAGKFSEALGQYNEAISIDDSNAAYYCNRSACRIKLKQYIDAATDAEIAIHLNPNYTKAYGRLASARYAMNQSLLSKLAWQKALDCLPKTNLTESELKLQKEYKAGLAAAERTAKGRSTFSAGAGVKSEMMMGMDRDTPWLRGMLLMPLLTRQRNYSSSAFNVVKAHADWEAGNLILNLPARSGRVLEGLELLSDGLMRDWRVFNVPGSSWYIKLEQLMRTASSRLNAWVFDDANTVVRELEGRVSRDGWDSMRPVLSLTVRSWVILGHIESNSKGNFGDAVALYNKAIKVIKFVRKTWPGVGDDVRGEVFRDTFLRTVQTMHMEPHMKLCARENNMKRRNELLEELLDEIKEVLKGVEAQRLPSRESDPTFVLANYDYPKGRSLGMKGFYYRRKLEEAAERGGSDEVDRLIEQTATTYVEGAAALPLDDEYHCWFLNTALNLMQQVGVPKKQMKEPLALLKAALPDMQKIWATSSLGTQGRDGYIQDTIDRVEGL</sequence>
<feature type="transmembrane region" description="Helical" evidence="6">
    <location>
        <begin position="50"/>
        <end position="67"/>
    </location>
</feature>
<dbReference type="PROSITE" id="PS50076">
    <property type="entry name" value="DNAJ_2"/>
    <property type="match status" value="1"/>
</dbReference>
<dbReference type="SMART" id="SM00028">
    <property type="entry name" value="TPR"/>
    <property type="match status" value="4"/>
</dbReference>
<feature type="transmembrane region" description="Helical" evidence="6">
    <location>
        <begin position="22"/>
        <end position="38"/>
    </location>
</feature>
<feature type="transmembrane region" description="Helical" evidence="6">
    <location>
        <begin position="189"/>
        <end position="208"/>
    </location>
</feature>
<evidence type="ECO:0000256" key="5">
    <source>
        <dbReference type="SAM" id="MobiDB-lite"/>
    </source>
</evidence>
<accession>A0ABR3FY00</accession>
<feature type="transmembrane region" description="Helical" evidence="6">
    <location>
        <begin position="165"/>
        <end position="182"/>
    </location>
</feature>